<dbReference type="EC" id="2.4.1.17" evidence="3"/>
<comment type="similarity">
    <text evidence="2">Belongs to the UDP-glycosyltransferase family.</text>
</comment>
<keyword evidence="6" id="KW-0812">Transmembrane</keyword>
<dbReference type="CDD" id="cd03784">
    <property type="entry name" value="GT1_Gtf-like"/>
    <property type="match status" value="1"/>
</dbReference>
<evidence type="ECO:0000313" key="13">
    <source>
        <dbReference type="WormBase" id="C13D9.9"/>
    </source>
</evidence>
<evidence type="ECO:0000256" key="4">
    <source>
        <dbReference type="ARBA" id="ARBA00022676"/>
    </source>
</evidence>
<dbReference type="IntAct" id="O16243">
    <property type="interactions" value="1"/>
</dbReference>
<keyword evidence="14" id="KW-1267">Proteomics identification</keyword>
<dbReference type="GeneID" id="182577"/>
<dbReference type="HOGENOM" id="CLU_012949_1_4_1"/>
<evidence type="ECO:0000256" key="2">
    <source>
        <dbReference type="ARBA" id="ARBA00009995"/>
    </source>
</evidence>
<dbReference type="SUPFAM" id="SSF53756">
    <property type="entry name" value="UDP-Glycosyltransferase/glycogen phosphorylase"/>
    <property type="match status" value="1"/>
</dbReference>
<dbReference type="PhylomeDB" id="O16243"/>
<proteinExistence type="evidence at protein level"/>
<dbReference type="Bgee" id="WBGene00015739">
    <property type="expression patterns" value="Expressed in adult organism and 1 other cell type or tissue"/>
</dbReference>
<dbReference type="UCSC" id="C13D9.9">
    <property type="organism name" value="c. elegans"/>
</dbReference>
<evidence type="ECO:0000256" key="1">
    <source>
        <dbReference type="ARBA" id="ARBA00004167"/>
    </source>
</evidence>
<comment type="catalytic activity">
    <reaction evidence="10">
        <text>glucuronate acceptor + UDP-alpha-D-glucuronate = acceptor beta-D-glucuronoside + UDP + H(+)</text>
        <dbReference type="Rhea" id="RHEA:21032"/>
        <dbReference type="ChEBI" id="CHEBI:15378"/>
        <dbReference type="ChEBI" id="CHEBI:58052"/>
        <dbReference type="ChEBI" id="CHEBI:58223"/>
        <dbReference type="ChEBI" id="CHEBI:132367"/>
        <dbReference type="ChEBI" id="CHEBI:132368"/>
        <dbReference type="EC" id="2.4.1.17"/>
    </reaction>
</comment>
<organism evidence="11 12">
    <name type="scientific">Caenorhabditis elegans</name>
    <dbReference type="NCBI Taxonomy" id="6239"/>
    <lineage>
        <taxon>Eukaryota</taxon>
        <taxon>Metazoa</taxon>
        <taxon>Ecdysozoa</taxon>
        <taxon>Nematoda</taxon>
        <taxon>Chromadorea</taxon>
        <taxon>Rhabditida</taxon>
        <taxon>Rhabditina</taxon>
        <taxon>Rhabditomorpha</taxon>
        <taxon>Rhabditoidea</taxon>
        <taxon>Rhabditidae</taxon>
        <taxon>Peloderinae</taxon>
        <taxon>Caenorhabditis</taxon>
    </lineage>
</organism>
<dbReference type="PANTHER" id="PTHR48043">
    <property type="entry name" value="EG:EG0003.4 PROTEIN-RELATED"/>
    <property type="match status" value="1"/>
</dbReference>
<keyword evidence="12" id="KW-1185">Reference proteome</keyword>
<dbReference type="AGR" id="WB:WBGene00015739"/>
<keyword evidence="7" id="KW-0732">Signal</keyword>
<dbReference type="AlphaFoldDB" id="O16243"/>
<dbReference type="GO" id="GO:0008194">
    <property type="term" value="F:UDP-glycosyltransferase activity"/>
    <property type="evidence" value="ECO:0000318"/>
    <property type="project" value="GO_Central"/>
</dbReference>
<dbReference type="InterPro" id="IPR050271">
    <property type="entry name" value="UDP-glycosyltransferase"/>
</dbReference>
<dbReference type="PeptideAtlas" id="O16243"/>
<dbReference type="Gene3D" id="3.40.50.2000">
    <property type="entry name" value="Glycogen Phosphorylase B"/>
    <property type="match status" value="2"/>
</dbReference>
<evidence type="ECO:0000256" key="8">
    <source>
        <dbReference type="ARBA" id="ARBA00022989"/>
    </source>
</evidence>
<keyword evidence="9" id="KW-0472">Membrane</keyword>
<dbReference type="OMA" id="FMSNIAD"/>
<dbReference type="RefSeq" id="NP_504343.2">
    <property type="nucleotide sequence ID" value="NM_071942.4"/>
</dbReference>
<dbReference type="FunCoup" id="O16243">
    <property type="interactions" value="15"/>
</dbReference>
<dbReference type="CAZy" id="GT1">
    <property type="family name" value="Glycosyltransferase Family 1"/>
</dbReference>
<evidence type="ECO:0000256" key="6">
    <source>
        <dbReference type="ARBA" id="ARBA00022692"/>
    </source>
</evidence>
<keyword evidence="8" id="KW-1133">Transmembrane helix</keyword>
<evidence type="ECO:0000256" key="10">
    <source>
        <dbReference type="ARBA" id="ARBA00047475"/>
    </source>
</evidence>
<reference evidence="11 12" key="1">
    <citation type="journal article" date="1998" name="Science">
        <title>Genome sequence of the nematode C. elegans: a platform for investigating biology.</title>
        <authorList>
            <consortium name="The C. elegans sequencing consortium"/>
            <person name="Sulson J.E."/>
            <person name="Waterston R."/>
        </authorList>
    </citation>
    <scope>NUCLEOTIDE SEQUENCE [LARGE SCALE GENOMIC DNA]</scope>
    <source>
        <strain evidence="11 12">Bristol N2</strain>
    </source>
</reference>
<keyword evidence="5" id="KW-0808">Transferase</keyword>
<dbReference type="KEGG" id="cel:CELE_C13D9.9"/>
<dbReference type="EMBL" id="BX284605">
    <property type="protein sequence ID" value="CCD64395.1"/>
    <property type="molecule type" value="Genomic_DNA"/>
</dbReference>
<dbReference type="GO" id="GO:0015020">
    <property type="term" value="F:glucuronosyltransferase activity"/>
    <property type="evidence" value="ECO:0007669"/>
    <property type="project" value="UniProtKB-EC"/>
</dbReference>
<dbReference type="FunFam" id="3.40.50.2000:FF:000228">
    <property type="entry name" value="UDP-GlucuronosylTransferase"/>
    <property type="match status" value="1"/>
</dbReference>
<dbReference type="WormBase" id="C13D9.9">
    <property type="protein sequence ID" value="CE38484"/>
    <property type="gene ID" value="WBGene00015739"/>
    <property type="gene designation" value="ugt-7"/>
</dbReference>
<name>O16243_CAEEL</name>
<evidence type="ECO:0000256" key="5">
    <source>
        <dbReference type="ARBA" id="ARBA00022679"/>
    </source>
</evidence>
<dbReference type="eggNOG" id="KOG1192">
    <property type="taxonomic scope" value="Eukaryota"/>
</dbReference>
<dbReference type="FunFam" id="3.40.50.2000:FF:000038">
    <property type="entry name" value="UDP-GlucuronosylTransferase"/>
    <property type="match status" value="1"/>
</dbReference>
<comment type="subcellular location">
    <subcellularLocation>
        <location evidence="1">Membrane</location>
        <topology evidence="1">Single-pass membrane protein</topology>
    </subcellularLocation>
</comment>
<protein>
    <recommendedName>
        <fullName evidence="3">glucuronosyltransferase</fullName>
        <ecNumber evidence="3">2.4.1.17</ecNumber>
    </recommendedName>
</protein>
<dbReference type="PANTHER" id="PTHR48043:SF36">
    <property type="entry name" value="GLUCURONOSYLTRANSFERASE"/>
    <property type="match status" value="1"/>
</dbReference>
<accession>O16243</accession>
<dbReference type="InterPro" id="IPR002213">
    <property type="entry name" value="UDP_glucos_trans"/>
</dbReference>
<keyword evidence="4" id="KW-0328">Glycosyltransferase</keyword>
<evidence type="ECO:0000313" key="11">
    <source>
        <dbReference type="EMBL" id="CCD64395.1"/>
    </source>
</evidence>
<evidence type="ECO:0000313" key="12">
    <source>
        <dbReference type="Proteomes" id="UP000001940"/>
    </source>
</evidence>
<dbReference type="GO" id="GO:0016020">
    <property type="term" value="C:membrane"/>
    <property type="evidence" value="ECO:0007669"/>
    <property type="project" value="UniProtKB-SubCell"/>
</dbReference>
<dbReference type="InParanoid" id="O16243"/>
<dbReference type="Proteomes" id="UP000001940">
    <property type="component" value="Chromosome V"/>
</dbReference>
<evidence type="ECO:0000256" key="3">
    <source>
        <dbReference type="ARBA" id="ARBA00012544"/>
    </source>
</evidence>
<gene>
    <name evidence="11 13" type="primary">ugt-7</name>
    <name evidence="13" type="ORF">C13D9.9</name>
    <name evidence="11" type="ORF">CELE_C13D9.9</name>
</gene>
<dbReference type="SMR" id="O16243"/>
<dbReference type="Pfam" id="PF00201">
    <property type="entry name" value="UDPGT"/>
    <property type="match status" value="1"/>
</dbReference>
<sequence length="530" mass="61183">MRLVFLTFFLQYSYAFKYLIISPIYSYSHVKFMSNIADTLADHGHEVVVFQQQIVEALRDKKVIKNPDIKIINYEANTAGKEFYRNRPKSSVTKYWTTNQAANPSAADQFAEAMSKDLEHMCLQVFEDKSLHTMLKSEHFDVLLAEPFDPCGLYLGDYLKIPSTIVAMASSRIDPVQWALGQPSGLNFIPGPDSKYGEESGVWDRINNVWMFFMRTRMFRAVYWNLLDKLRFKTGLEIRNIDEIVAESAYLFYNSNPYLDFPFPSLTKCVPIGGFSMNTTNWKSENLPENLKNILQKRPNTVFISFGSVIRSADMPQEYKNAIIEVTKLMSDVTFIWKYEDEKDEEMRGNIPENVHLMKWLPQPALLADSRVSLFITHGGLGSIMEVAYSGKPAIVIPLFFDQPMNGEMLRRHGGAEVYSKFELSNAKKLKKVIQNMIQNPKYLANAKKLSNLLQKQPINPIERLVKHAEFAAEFKKLPELDPYSRHLNFFQFFFLDIVATLLILFMLSALFVYWITYVICSVRSKSKME</sequence>
<evidence type="ECO:0007829" key="14">
    <source>
        <dbReference type="PeptideAtlas" id="O16243"/>
    </source>
</evidence>
<dbReference type="OrthoDB" id="5835829at2759"/>
<evidence type="ECO:0000256" key="7">
    <source>
        <dbReference type="ARBA" id="ARBA00022729"/>
    </source>
</evidence>
<dbReference type="PaxDb" id="6239-C13D9.9"/>
<dbReference type="PIR" id="T03890">
    <property type="entry name" value="T03890"/>
</dbReference>
<dbReference type="CTD" id="182577"/>
<evidence type="ECO:0000256" key="9">
    <source>
        <dbReference type="ARBA" id="ARBA00023136"/>
    </source>
</evidence>